<keyword evidence="2" id="KW-0732">Signal</keyword>
<evidence type="ECO:0000313" key="4">
    <source>
        <dbReference type="EMBL" id="ACL04791.1"/>
    </source>
</evidence>
<dbReference type="EMBL" id="CP001322">
    <property type="protein sequence ID" value="ACL04791.1"/>
    <property type="molecule type" value="Genomic_DNA"/>
</dbReference>
<name>B8FBN8_DESAL</name>
<keyword evidence="5" id="KW-1185">Reference proteome</keyword>
<dbReference type="InterPro" id="IPR051010">
    <property type="entry name" value="BCAA_transport"/>
</dbReference>
<dbReference type="HOGENOM" id="CLU_027128_4_2_7"/>
<dbReference type="AlphaFoldDB" id="B8FBN8"/>
<dbReference type="PANTHER" id="PTHR30483">
    <property type="entry name" value="LEUCINE-SPECIFIC-BINDING PROTEIN"/>
    <property type="match status" value="1"/>
</dbReference>
<keyword evidence="4" id="KW-0675">Receptor</keyword>
<evidence type="ECO:0000313" key="5">
    <source>
        <dbReference type="Proteomes" id="UP000000739"/>
    </source>
</evidence>
<dbReference type="PANTHER" id="PTHR30483:SF6">
    <property type="entry name" value="PERIPLASMIC BINDING PROTEIN OF ABC TRANSPORTER FOR NATURAL AMINO ACIDS"/>
    <property type="match status" value="1"/>
</dbReference>
<dbReference type="InterPro" id="IPR028081">
    <property type="entry name" value="Leu-bd"/>
</dbReference>
<reference evidence="4 5" key="1">
    <citation type="journal article" date="2012" name="Environ. Microbiol.">
        <title>The genome sequence of Desulfatibacillum alkenivorans AK-01: a blueprint for anaerobic alkane oxidation.</title>
        <authorList>
            <person name="Callaghan A.V."/>
            <person name="Morris B.E."/>
            <person name="Pereira I.A."/>
            <person name="McInerney M.J."/>
            <person name="Austin R.N."/>
            <person name="Groves J.T."/>
            <person name="Kukor J.J."/>
            <person name="Suflita J.M."/>
            <person name="Young L.Y."/>
            <person name="Zylstra G.J."/>
            <person name="Wawrik B."/>
        </authorList>
    </citation>
    <scope>NUCLEOTIDE SEQUENCE [LARGE SCALE GENOMIC DNA]</scope>
    <source>
        <strain evidence="4 5">AK-01</strain>
    </source>
</reference>
<sequence>MKSCKIIVILMAGLALSWGLFLSTAAAKPIKIGVLGPMSFTQGEGHWNGATMAAEEVNAAGGIQVGKEKREIELVKVDTNEFLSIPDATNAVEMAVSRYKVDFLVGGFRTEAVLVMQDIAMESKTVFIGCGAAHPQLCTRVLDDYDTYKYWFRLTPINSSYLGKVDFILLGTAGAIIKKELGIEKVKVAIVAEKAAWADPIVAAAQKIIPEKMGMEVAGVWRPSPVATDCSAELSAIQRAGAHIVFTTFSSSVGLTFAKQMGELKVPAAPVGINVESQKSGFWEATNGAGNYVLTINTYNPVKISEFTIPFVEDYRKRYGEMPNYTAGTHDAIKILQVAIEKAGTINSDEVVKMLETTDLNTAAGRVVFDKSHDVTWGPNYVTALGTQWQDGEMKCVWPYNWEGVTYEGSVPYKLPPWMVEYWKNK</sequence>
<dbReference type="RefSeq" id="WP_015947851.1">
    <property type="nucleotide sequence ID" value="NC_011768.1"/>
</dbReference>
<dbReference type="Proteomes" id="UP000000739">
    <property type="component" value="Chromosome"/>
</dbReference>
<dbReference type="Pfam" id="PF13458">
    <property type="entry name" value="Peripla_BP_6"/>
    <property type="match status" value="1"/>
</dbReference>
<dbReference type="Gene3D" id="3.40.50.2300">
    <property type="match status" value="2"/>
</dbReference>
<evidence type="ECO:0000256" key="2">
    <source>
        <dbReference type="ARBA" id="ARBA00022729"/>
    </source>
</evidence>
<dbReference type="SUPFAM" id="SSF53822">
    <property type="entry name" value="Periplasmic binding protein-like I"/>
    <property type="match status" value="1"/>
</dbReference>
<dbReference type="KEGG" id="dal:Dalk_3101"/>
<protein>
    <submittedName>
        <fullName evidence="4">Extracellular ligand-binding receptor</fullName>
    </submittedName>
</protein>
<proteinExistence type="inferred from homology"/>
<evidence type="ECO:0000256" key="1">
    <source>
        <dbReference type="ARBA" id="ARBA00010062"/>
    </source>
</evidence>
<gene>
    <name evidence="4" type="ordered locus">Dalk_3101</name>
</gene>
<dbReference type="CDD" id="cd06345">
    <property type="entry name" value="PBP1_ABC_ligand_binding-like"/>
    <property type="match status" value="1"/>
</dbReference>
<evidence type="ECO:0000259" key="3">
    <source>
        <dbReference type="Pfam" id="PF13458"/>
    </source>
</evidence>
<feature type="domain" description="Leucine-binding protein" evidence="3">
    <location>
        <begin position="29"/>
        <end position="381"/>
    </location>
</feature>
<dbReference type="eggNOG" id="COG0683">
    <property type="taxonomic scope" value="Bacteria"/>
</dbReference>
<dbReference type="InterPro" id="IPR028082">
    <property type="entry name" value="Peripla_BP_I"/>
</dbReference>
<accession>B8FBN8</accession>
<comment type="similarity">
    <text evidence="1">Belongs to the leucine-binding protein family.</text>
</comment>
<organism evidence="4 5">
    <name type="scientific">Desulfatibacillum aliphaticivorans</name>
    <dbReference type="NCBI Taxonomy" id="218208"/>
    <lineage>
        <taxon>Bacteria</taxon>
        <taxon>Pseudomonadati</taxon>
        <taxon>Thermodesulfobacteriota</taxon>
        <taxon>Desulfobacteria</taxon>
        <taxon>Desulfobacterales</taxon>
        <taxon>Desulfatibacillaceae</taxon>
        <taxon>Desulfatibacillum</taxon>
    </lineage>
</organism>